<dbReference type="PANTHER" id="PTHR43343:SF3">
    <property type="entry name" value="PROTEASE DO-LIKE 8, CHLOROPLASTIC"/>
    <property type="match status" value="1"/>
</dbReference>
<dbReference type="AlphaFoldDB" id="A0A9X3NNF2"/>
<keyword evidence="6" id="KW-1185">Reference proteome</keyword>
<feature type="region of interest" description="Disordered" evidence="3">
    <location>
        <begin position="309"/>
        <end position="357"/>
    </location>
</feature>
<dbReference type="PANTHER" id="PTHR43343">
    <property type="entry name" value="PEPTIDASE S12"/>
    <property type="match status" value="1"/>
</dbReference>
<dbReference type="PRINTS" id="PR00834">
    <property type="entry name" value="PROTEASES2C"/>
</dbReference>
<evidence type="ECO:0000256" key="3">
    <source>
        <dbReference type="SAM" id="MobiDB-lite"/>
    </source>
</evidence>
<keyword evidence="1" id="KW-0645">Protease</keyword>
<gene>
    <name evidence="5" type="ORF">OJ997_30225</name>
</gene>
<comment type="caution">
    <text evidence="5">The sequence shown here is derived from an EMBL/GenBank/DDBJ whole genome shotgun (WGS) entry which is preliminary data.</text>
</comment>
<dbReference type="SMART" id="SM00228">
    <property type="entry name" value="PDZ"/>
    <property type="match status" value="1"/>
</dbReference>
<dbReference type="PROSITE" id="PS50106">
    <property type="entry name" value="PDZ"/>
    <property type="match status" value="1"/>
</dbReference>
<proteinExistence type="predicted"/>
<evidence type="ECO:0000256" key="2">
    <source>
        <dbReference type="ARBA" id="ARBA00022801"/>
    </source>
</evidence>
<feature type="compositionally biased region" description="Basic and acidic residues" evidence="3">
    <location>
        <begin position="325"/>
        <end position="334"/>
    </location>
</feature>
<dbReference type="SUPFAM" id="SSF50494">
    <property type="entry name" value="Trypsin-like serine proteases"/>
    <property type="match status" value="1"/>
</dbReference>
<evidence type="ECO:0000313" key="6">
    <source>
        <dbReference type="Proteomes" id="UP001147653"/>
    </source>
</evidence>
<dbReference type="GO" id="GO:0004252">
    <property type="term" value="F:serine-type endopeptidase activity"/>
    <property type="evidence" value="ECO:0007669"/>
    <property type="project" value="InterPro"/>
</dbReference>
<organism evidence="5 6">
    <name type="scientific">Solirubrobacter phytolaccae</name>
    <dbReference type="NCBI Taxonomy" id="1404360"/>
    <lineage>
        <taxon>Bacteria</taxon>
        <taxon>Bacillati</taxon>
        <taxon>Actinomycetota</taxon>
        <taxon>Thermoleophilia</taxon>
        <taxon>Solirubrobacterales</taxon>
        <taxon>Solirubrobacteraceae</taxon>
        <taxon>Solirubrobacter</taxon>
    </lineage>
</organism>
<dbReference type="InterPro" id="IPR009003">
    <property type="entry name" value="Peptidase_S1_PA"/>
</dbReference>
<dbReference type="Gene3D" id="2.40.10.120">
    <property type="match status" value="1"/>
</dbReference>
<dbReference type="GO" id="GO:0006508">
    <property type="term" value="P:proteolysis"/>
    <property type="evidence" value="ECO:0007669"/>
    <property type="project" value="UniProtKB-KW"/>
</dbReference>
<accession>A0A9X3NNF2</accession>
<name>A0A9X3NNF2_9ACTN</name>
<dbReference type="Pfam" id="PF13365">
    <property type="entry name" value="Trypsin_2"/>
    <property type="match status" value="1"/>
</dbReference>
<dbReference type="Gene3D" id="2.30.42.10">
    <property type="match status" value="1"/>
</dbReference>
<dbReference type="InterPro" id="IPR001940">
    <property type="entry name" value="Peptidase_S1C"/>
</dbReference>
<dbReference type="Pfam" id="PF13180">
    <property type="entry name" value="PDZ_2"/>
    <property type="match status" value="1"/>
</dbReference>
<feature type="compositionally biased region" description="Low complexity" evidence="3">
    <location>
        <begin position="32"/>
        <end position="51"/>
    </location>
</feature>
<feature type="region of interest" description="Disordered" evidence="3">
    <location>
        <begin position="32"/>
        <end position="63"/>
    </location>
</feature>
<feature type="domain" description="PDZ" evidence="4">
    <location>
        <begin position="253"/>
        <end position="338"/>
    </location>
</feature>
<keyword evidence="2" id="KW-0378">Hydrolase</keyword>
<evidence type="ECO:0000256" key="1">
    <source>
        <dbReference type="ARBA" id="ARBA00022670"/>
    </source>
</evidence>
<dbReference type="Proteomes" id="UP001147653">
    <property type="component" value="Unassembled WGS sequence"/>
</dbReference>
<evidence type="ECO:0000313" key="5">
    <source>
        <dbReference type="EMBL" id="MDA0184617.1"/>
    </source>
</evidence>
<dbReference type="RefSeq" id="WP_270029071.1">
    <property type="nucleotide sequence ID" value="NZ_JAPDDP010000081.1"/>
</dbReference>
<dbReference type="EMBL" id="JAPDDP010000081">
    <property type="protein sequence ID" value="MDA0184617.1"/>
    <property type="molecule type" value="Genomic_DNA"/>
</dbReference>
<evidence type="ECO:0000259" key="4">
    <source>
        <dbReference type="PROSITE" id="PS50106"/>
    </source>
</evidence>
<dbReference type="InterPro" id="IPR036034">
    <property type="entry name" value="PDZ_sf"/>
</dbReference>
<reference evidence="5" key="1">
    <citation type="submission" date="2022-10" db="EMBL/GenBank/DDBJ databases">
        <title>The WGS of Solirubrobacter phytolaccae KCTC 29190.</title>
        <authorList>
            <person name="Jiang Z."/>
        </authorList>
    </citation>
    <scope>NUCLEOTIDE SEQUENCE</scope>
    <source>
        <strain evidence="5">KCTC 29190</strain>
    </source>
</reference>
<sequence length="357" mass="35824">MRSFVSFLGGAVTVGLVVALLAAGGVIDNDNDTSSPSAAAPSPPTANSGSDDNGGDQGSAPSDISELYKRVSPGVVFIQAGQSATGSGFVIDKEGHIVTNDHVVEEASQFQVVIGGDPQPIPAKLMGKDPSSDLAVLKVDPSDVKGGLTPLELGDSTKLEPGDQAIAIGSPFGLEGTVTTGIISSLGRTIDSPNGYPIADAVQTDAAINPGNSGGPLLDGNGRVIGVNSQIRSGSGANSGVGFAVPVSTVKFVVPLIKNGGKVERAYLGVRNGTPPDRSGAIVDSVVPNGPAAQGGLRPGDKITSIDGKAVKSSEDVSAAVTARKPGEQAKVEVVRSGQRRTLTVQLGTRPERPPGG</sequence>
<protein>
    <submittedName>
        <fullName evidence="5">Trypsin-like peptidase domain-containing protein</fullName>
    </submittedName>
</protein>
<dbReference type="InterPro" id="IPR001478">
    <property type="entry name" value="PDZ"/>
</dbReference>
<dbReference type="SUPFAM" id="SSF50156">
    <property type="entry name" value="PDZ domain-like"/>
    <property type="match status" value="1"/>
</dbReference>
<dbReference type="InterPro" id="IPR051201">
    <property type="entry name" value="Chloro_Bact_Ser_Proteases"/>
</dbReference>